<dbReference type="InterPro" id="IPR007527">
    <property type="entry name" value="Znf_SWIM"/>
</dbReference>
<feature type="region of interest" description="Disordered" evidence="2">
    <location>
        <begin position="266"/>
        <end position="325"/>
    </location>
</feature>
<feature type="region of interest" description="Disordered" evidence="2">
    <location>
        <begin position="539"/>
        <end position="583"/>
    </location>
</feature>
<dbReference type="Pfam" id="PF10551">
    <property type="entry name" value="MULE"/>
    <property type="match status" value="1"/>
</dbReference>
<name>J3LBT6_ORYBR</name>
<keyword evidence="5" id="KW-1185">Reference proteome</keyword>
<organism evidence="4">
    <name type="scientific">Oryza brachyantha</name>
    <name type="common">malo sina</name>
    <dbReference type="NCBI Taxonomy" id="4533"/>
    <lineage>
        <taxon>Eukaryota</taxon>
        <taxon>Viridiplantae</taxon>
        <taxon>Streptophyta</taxon>
        <taxon>Embryophyta</taxon>
        <taxon>Tracheophyta</taxon>
        <taxon>Spermatophyta</taxon>
        <taxon>Magnoliopsida</taxon>
        <taxon>Liliopsida</taxon>
        <taxon>Poales</taxon>
        <taxon>Poaceae</taxon>
        <taxon>BOP clade</taxon>
        <taxon>Oryzoideae</taxon>
        <taxon>Oryzeae</taxon>
        <taxon>Oryzinae</taxon>
        <taxon>Oryza</taxon>
    </lineage>
</organism>
<evidence type="ECO:0000256" key="1">
    <source>
        <dbReference type="PROSITE-ProRule" id="PRU00325"/>
    </source>
</evidence>
<feature type="compositionally biased region" description="Polar residues" evidence="2">
    <location>
        <begin position="474"/>
        <end position="490"/>
    </location>
</feature>
<evidence type="ECO:0000259" key="3">
    <source>
        <dbReference type="PROSITE" id="PS50966"/>
    </source>
</evidence>
<dbReference type="OMA" id="ECHKTGT"/>
<feature type="compositionally biased region" description="Basic and acidic residues" evidence="2">
    <location>
        <begin position="545"/>
        <end position="556"/>
    </location>
</feature>
<dbReference type="PANTHER" id="PTHR31669:SF214">
    <property type="entry name" value="PROTEIN FAR1-RELATED SEQUENCE"/>
    <property type="match status" value="1"/>
</dbReference>
<dbReference type="Proteomes" id="UP000006038">
    <property type="component" value="Unassembled WGS sequence"/>
</dbReference>
<dbReference type="HOGENOM" id="CLU_008459_12_2_1"/>
<evidence type="ECO:0000256" key="2">
    <source>
        <dbReference type="SAM" id="MobiDB-lite"/>
    </source>
</evidence>
<dbReference type="InterPro" id="IPR031052">
    <property type="entry name" value="FHY3/FAR1"/>
</dbReference>
<keyword evidence="1" id="KW-0862">Zinc</keyword>
<evidence type="ECO:0000313" key="4">
    <source>
        <dbReference type="EnsemblPlants" id="OB02G21030.1"/>
    </source>
</evidence>
<evidence type="ECO:0000313" key="5">
    <source>
        <dbReference type="Proteomes" id="UP000006038"/>
    </source>
</evidence>
<dbReference type="GO" id="GO:0006355">
    <property type="term" value="P:regulation of DNA-templated transcription"/>
    <property type="evidence" value="ECO:0007669"/>
    <property type="project" value="InterPro"/>
</dbReference>
<dbReference type="InterPro" id="IPR018289">
    <property type="entry name" value="MULE_transposase_dom"/>
</dbReference>
<feature type="compositionally biased region" description="Polar residues" evidence="2">
    <location>
        <begin position="508"/>
        <end position="520"/>
    </location>
</feature>
<accession>J3LBT6</accession>
<dbReference type="STRING" id="4533.J3LBT6"/>
<feature type="compositionally biased region" description="Low complexity" evidence="2">
    <location>
        <begin position="569"/>
        <end position="578"/>
    </location>
</feature>
<reference evidence="4" key="1">
    <citation type="submission" date="2013-04" db="UniProtKB">
        <authorList>
            <consortium name="EnsemblPlants"/>
        </authorList>
    </citation>
    <scope>IDENTIFICATION</scope>
</reference>
<dbReference type="AlphaFoldDB" id="J3LBT6"/>
<gene>
    <name evidence="4" type="primary">LOC102703368</name>
</gene>
<dbReference type="GO" id="GO:0008270">
    <property type="term" value="F:zinc ion binding"/>
    <property type="evidence" value="ECO:0007669"/>
    <property type="project" value="UniProtKB-KW"/>
</dbReference>
<keyword evidence="1" id="KW-0863">Zinc-finger</keyword>
<feature type="region of interest" description="Disordered" evidence="2">
    <location>
        <begin position="474"/>
        <end position="526"/>
    </location>
</feature>
<keyword evidence="1" id="KW-0479">Metal-binding</keyword>
<proteinExistence type="predicted"/>
<dbReference type="eggNOG" id="ENOG502QR4C">
    <property type="taxonomic scope" value="Eukaryota"/>
</dbReference>
<dbReference type="Pfam" id="PF03101">
    <property type="entry name" value="FAR1"/>
    <property type="match status" value="2"/>
</dbReference>
<feature type="domain" description="SWIM-type" evidence="3">
    <location>
        <begin position="1102"/>
        <end position="1138"/>
    </location>
</feature>
<dbReference type="EnsemblPlants" id="OB02G21030.1">
    <property type="protein sequence ID" value="OB02G21030.1"/>
    <property type="gene ID" value="OB02G21030"/>
</dbReference>
<dbReference type="InterPro" id="IPR004330">
    <property type="entry name" value="FAR1_DNA_bnd_dom"/>
</dbReference>
<dbReference type="Gramene" id="OB02G21030.1">
    <property type="protein sequence ID" value="OB02G21030.1"/>
    <property type="gene ID" value="OB02G21030"/>
</dbReference>
<feature type="compositionally biased region" description="Basic and acidic residues" evidence="2">
    <location>
        <begin position="268"/>
        <end position="282"/>
    </location>
</feature>
<dbReference type="PROSITE" id="PS50966">
    <property type="entry name" value="ZF_SWIM"/>
    <property type="match status" value="1"/>
</dbReference>
<sequence>MQSLMSNGWQNCLNAGLAWSTKFHSVAMEVSGFFVLDFIRSWDGKKLSSIFSDGIKLRTEFFISKLKFNENEAKENIPVDIQEFVDRISGGGGGGGGGEGGVHVPRRGLRSDAFSFWHVRARSESMSPNPKQLHVQGRDAELLTRGDSPIDVVPPLGIVPDDSEQVLAHVNSISIPGNPGNEVSPLQAWNLPDLHSEKVLQASKNDGQILITPLELIKKPVDKQVIAEGRLQLTGDGHQILSSNGMDKTAHELYLDQLGRQTNIMDQPEQRTEEQSQSHDNMESDEVSCNDKSSDGESDRSLGNESDKELGTHYSPSFMDLDNARPPELGMKFPTLEDAQRFYEAHALKTGFVAKRGTNYRRKKFTLECHKTGTSKLTPNPQRKRKKNIIERTQCQAKVVVKLHSGQWEYASVRNEHNHPLCPSYSLRFSKRKRRQNPPSQKQLYVQRNGELLTQADNLEEQVVQPLISANFNEVNNKRTPGHSENSIPTAEQEPVNEQSLKDRRLQSADNYQEQSSNGIDKTAKQPIVDKLVEQNNSMDQSLQHTEEQNRSHDNVESSEAPSDDTSSEGDSGSSSGNESDKELRKYYPSFEELENSRPPEPGMKFPSLQAAQKFYYAHALLTGFVGKRGTNYKRRKFHLECNRSGKSKSTKSSENLLTKRKSNAIEKTQCKARVIVKLDKGEWLFTAVRHEHNHPLCPSPSLTKFLLDHKQMSTAEKSFLRVMKQNRIPPKKILKVFRKIRVCFRDTPFENKDENNIPQTEHRIANSDVESTLKHFTELQMQNPEFFYMLQKDENNTVTSIFWSDTRSRIEYDIFGDFIMLDAIYSTDMCNMPFVPIIGINNHARPLVLGCALLKDEKTETFKWMWRTFLQVMGGKMPRTVMANQDTSMEEAIARVMPHVRIRFCKRHVMSKTQEKLGAFMAAKGNINADLHNLVHNSLLEEEFEEEWAELIERYNASENHHLQLMWQTRKSWAPVYFREYFYPFVESVGCNEAMNSLFKDNMLPKDTIDKFIGRYMEIQENVKKVDDEDRFHSGADLKYVSMQPIEQHAAHIYTREIFLKVQKELLHSTAFNVQEIQTGTVYILEKVFNYENPEFDRNSFEVLVEPGIKAFKCQCAKFTRDGILCCHIFRLFTQFGINEIPEQYRMPRWTKMFREEQLKKNKENKLDKHDIKDSENTLRYAMLMNKVAEIGRQICHDEIKFSSFMLELGRIQERLIMERGENAENNDDTC</sequence>
<feature type="compositionally biased region" description="Basic and acidic residues" evidence="2">
    <location>
        <begin position="292"/>
        <end position="311"/>
    </location>
</feature>
<dbReference type="PANTHER" id="PTHR31669">
    <property type="entry name" value="PROTEIN FAR1-RELATED SEQUENCE 10-RELATED"/>
    <property type="match status" value="1"/>
</dbReference>
<protein>
    <recommendedName>
        <fullName evidence="3">SWIM-type domain-containing protein</fullName>
    </recommendedName>
</protein>